<evidence type="ECO:0000313" key="2">
    <source>
        <dbReference type="Proteomes" id="UP000266841"/>
    </source>
</evidence>
<protein>
    <submittedName>
        <fullName evidence="1">Uncharacterized protein</fullName>
    </submittedName>
</protein>
<organism evidence="1 2">
    <name type="scientific">Thalassiosira oceanica</name>
    <name type="common">Marine diatom</name>
    <dbReference type="NCBI Taxonomy" id="159749"/>
    <lineage>
        <taxon>Eukaryota</taxon>
        <taxon>Sar</taxon>
        <taxon>Stramenopiles</taxon>
        <taxon>Ochrophyta</taxon>
        <taxon>Bacillariophyta</taxon>
        <taxon>Coscinodiscophyceae</taxon>
        <taxon>Thalassiosirophycidae</taxon>
        <taxon>Thalassiosirales</taxon>
        <taxon>Thalassiosiraceae</taxon>
        <taxon>Thalassiosira</taxon>
    </lineage>
</organism>
<comment type="caution">
    <text evidence="1">The sequence shown here is derived from an EMBL/GenBank/DDBJ whole genome shotgun (WGS) entry which is preliminary data.</text>
</comment>
<dbReference type="AlphaFoldDB" id="K0RF06"/>
<proteinExistence type="predicted"/>
<gene>
    <name evidence="1" type="ORF">THAOC_28468</name>
</gene>
<sequence length="101" mass="10230">MDGTPGPLTWALWAGPLDPSGLGPWPRATRIAPQFHNFKPPSNGGTAATAVGNIGGGNIESRLDLLIDKFTWTLAWGGGTHTAAAHTAAQNNSSGGGLGLS</sequence>
<dbReference type="Proteomes" id="UP000266841">
    <property type="component" value="Unassembled WGS sequence"/>
</dbReference>
<reference evidence="1 2" key="1">
    <citation type="journal article" date="2012" name="Genome Biol.">
        <title>Genome and low-iron response of an oceanic diatom adapted to chronic iron limitation.</title>
        <authorList>
            <person name="Lommer M."/>
            <person name="Specht M."/>
            <person name="Roy A.S."/>
            <person name="Kraemer L."/>
            <person name="Andreson R."/>
            <person name="Gutowska M.A."/>
            <person name="Wolf J."/>
            <person name="Bergner S.V."/>
            <person name="Schilhabel M.B."/>
            <person name="Klostermeier U.C."/>
            <person name="Beiko R.G."/>
            <person name="Rosenstiel P."/>
            <person name="Hippler M."/>
            <person name="Laroche J."/>
        </authorList>
    </citation>
    <scope>NUCLEOTIDE SEQUENCE [LARGE SCALE GENOMIC DNA]</scope>
    <source>
        <strain evidence="1 2">CCMP1005</strain>
    </source>
</reference>
<dbReference type="EMBL" id="AGNL01040121">
    <property type="protein sequence ID" value="EJK52278.1"/>
    <property type="molecule type" value="Genomic_DNA"/>
</dbReference>
<name>K0RF06_THAOC</name>
<evidence type="ECO:0000313" key="1">
    <source>
        <dbReference type="EMBL" id="EJK52278.1"/>
    </source>
</evidence>
<keyword evidence="2" id="KW-1185">Reference proteome</keyword>
<accession>K0RF06</accession>